<dbReference type="InterPro" id="IPR025282">
    <property type="entry name" value="DUF4214"/>
</dbReference>
<evidence type="ECO:0000313" key="3">
    <source>
        <dbReference type="Proteomes" id="UP001204621"/>
    </source>
</evidence>
<comment type="caution">
    <text evidence="2">The sequence shown here is derived from an EMBL/GenBank/DDBJ whole genome shotgun (WGS) entry which is preliminary data.</text>
</comment>
<dbReference type="Pfam" id="PF13946">
    <property type="entry name" value="DUF4214"/>
    <property type="match status" value="1"/>
</dbReference>
<protein>
    <submittedName>
        <fullName evidence="2">DUF4214 domain-containing protein</fullName>
    </submittedName>
</protein>
<gene>
    <name evidence="2" type="ORF">NX778_09990</name>
</gene>
<dbReference type="EMBL" id="JANUGU010000002">
    <property type="protein sequence ID" value="MCS0658393.1"/>
    <property type="molecule type" value="Genomic_DNA"/>
</dbReference>
<evidence type="ECO:0000259" key="1">
    <source>
        <dbReference type="Pfam" id="PF13946"/>
    </source>
</evidence>
<dbReference type="InterPro" id="IPR038255">
    <property type="entry name" value="PBS_linker_sf"/>
</dbReference>
<name>A0ABT2CWP9_9BURK</name>
<accession>A0ABT2CWP9</accession>
<feature type="domain" description="DUF4214" evidence="1">
    <location>
        <begin position="44"/>
        <end position="105"/>
    </location>
</feature>
<dbReference type="RefSeq" id="WP_258811577.1">
    <property type="nucleotide sequence ID" value="NZ_JANUGU010000002.1"/>
</dbReference>
<reference evidence="2 3" key="1">
    <citation type="submission" date="2022-08" db="EMBL/GenBank/DDBJ databases">
        <title>Reclassification of Massilia species as members of the genera Telluria, Duganella, Pseudoduganella, Mokoshia gen. nov. and Zemynaea gen. nov. using orthogonal and non-orthogonal genome-based approaches.</title>
        <authorList>
            <person name="Bowman J.P."/>
        </authorList>
    </citation>
    <scope>NUCLEOTIDE SEQUENCE [LARGE SCALE GENOMIC DNA]</scope>
    <source>
        <strain evidence="2 3">JCM 31606</strain>
    </source>
</reference>
<organism evidence="2 3">
    <name type="scientific">Massilia terrae</name>
    <dbReference type="NCBI Taxonomy" id="1811224"/>
    <lineage>
        <taxon>Bacteria</taxon>
        <taxon>Pseudomonadati</taxon>
        <taxon>Pseudomonadota</taxon>
        <taxon>Betaproteobacteria</taxon>
        <taxon>Burkholderiales</taxon>
        <taxon>Oxalobacteraceae</taxon>
        <taxon>Telluria group</taxon>
        <taxon>Massilia</taxon>
    </lineage>
</organism>
<proteinExistence type="predicted"/>
<dbReference type="Proteomes" id="UP001204621">
    <property type="component" value="Unassembled WGS sequence"/>
</dbReference>
<sequence length="193" mass="20249">MADNTNAVEKLYIAYFSRPADFAGLQYWSNVLATNPSGYQVISSNFAASAEYKAAYANQTNAQIVSTVYQHLFGRAAEQAGVDYWAKLLDAKTITIDNVVTQIANGAQSTDLFAYNAKVSVATTFTAHLDTSQEQAAYSGNAANAIAINFIATIKDLASAAAASDPGTIDGVIAQIVGGGTTTGADFAHLPVY</sequence>
<keyword evidence="3" id="KW-1185">Reference proteome</keyword>
<dbReference type="Gene3D" id="1.10.3130.20">
    <property type="entry name" value="Phycobilisome linker domain"/>
    <property type="match status" value="1"/>
</dbReference>
<evidence type="ECO:0000313" key="2">
    <source>
        <dbReference type="EMBL" id="MCS0658393.1"/>
    </source>
</evidence>